<dbReference type="RefSeq" id="WP_323327638.1">
    <property type="nucleotide sequence ID" value="NZ_JAYFSI010000002.1"/>
</dbReference>
<gene>
    <name evidence="1" type="ORF">VA596_15765</name>
</gene>
<name>A0ABU5R473_9PSEU</name>
<reference evidence="1 2" key="1">
    <citation type="submission" date="2023-12" db="EMBL/GenBank/DDBJ databases">
        <title>Amycolatopsis sp. V23-08.</title>
        <authorList>
            <person name="Somphong A."/>
        </authorList>
    </citation>
    <scope>NUCLEOTIDE SEQUENCE [LARGE SCALE GENOMIC DNA]</scope>
    <source>
        <strain evidence="1 2">V23-08</strain>
    </source>
</reference>
<evidence type="ECO:0008006" key="3">
    <source>
        <dbReference type="Google" id="ProtNLM"/>
    </source>
</evidence>
<dbReference type="Proteomes" id="UP001304298">
    <property type="component" value="Unassembled WGS sequence"/>
</dbReference>
<keyword evidence="2" id="KW-1185">Reference proteome</keyword>
<sequence>MGALDMVVPVAATRRLTTHVLVADRTVAVAAVGTLTEAGVPALVIELAEAFELCTGTVVLDLSSCTTHGDTVVAVVKRAVVRAHRTKCGFRVATTDRAVASALDSEGILRV</sequence>
<accession>A0ABU5R473</accession>
<proteinExistence type="predicted"/>
<organism evidence="1 2">
    <name type="scientific">Amycolatopsis heterodermiae</name>
    <dbReference type="NCBI Taxonomy" id="3110235"/>
    <lineage>
        <taxon>Bacteria</taxon>
        <taxon>Bacillati</taxon>
        <taxon>Actinomycetota</taxon>
        <taxon>Actinomycetes</taxon>
        <taxon>Pseudonocardiales</taxon>
        <taxon>Pseudonocardiaceae</taxon>
        <taxon>Amycolatopsis</taxon>
    </lineage>
</organism>
<dbReference type="EMBL" id="JAYFSI010000002">
    <property type="protein sequence ID" value="MEA5361002.1"/>
    <property type="molecule type" value="Genomic_DNA"/>
</dbReference>
<evidence type="ECO:0000313" key="2">
    <source>
        <dbReference type="Proteomes" id="UP001304298"/>
    </source>
</evidence>
<evidence type="ECO:0000313" key="1">
    <source>
        <dbReference type="EMBL" id="MEA5361002.1"/>
    </source>
</evidence>
<comment type="caution">
    <text evidence="1">The sequence shown here is derived from an EMBL/GenBank/DDBJ whole genome shotgun (WGS) entry which is preliminary data.</text>
</comment>
<protein>
    <recommendedName>
        <fullName evidence="3">STAS domain-containing protein</fullName>
    </recommendedName>
</protein>